<gene>
    <name evidence="1" type="ORF">GALLR39Z86_45970</name>
</gene>
<evidence type="ECO:0000313" key="2">
    <source>
        <dbReference type="Proteomes" id="UP001144313"/>
    </source>
</evidence>
<dbReference type="Proteomes" id="UP001144313">
    <property type="component" value="Unassembled WGS sequence"/>
</dbReference>
<organism evidence="1 2">
    <name type="scientific">Glycomyces algeriensis</name>
    <dbReference type="NCBI Taxonomy" id="256037"/>
    <lineage>
        <taxon>Bacteria</taxon>
        <taxon>Bacillati</taxon>
        <taxon>Actinomycetota</taxon>
        <taxon>Actinomycetes</taxon>
        <taxon>Glycomycetales</taxon>
        <taxon>Glycomycetaceae</taxon>
        <taxon>Glycomyces</taxon>
    </lineage>
</organism>
<proteinExistence type="predicted"/>
<evidence type="ECO:0000313" key="1">
    <source>
        <dbReference type="EMBL" id="GLI44747.1"/>
    </source>
</evidence>
<sequence>MTSDWRLMGQEPWLAGRAFVLRAWRAPRPEWDHDLCAFCQAKIGAVDSGAEFSTAFVTADDEYTWVCPACFEDFRAQFSWTVDE</sequence>
<name>A0A9W6GDE1_9ACTN</name>
<dbReference type="RefSeq" id="WP_270117413.1">
    <property type="nucleotide sequence ID" value="NZ_BAAAOL010000001.1"/>
</dbReference>
<comment type="caution">
    <text evidence="1">The sequence shown here is derived from an EMBL/GenBank/DDBJ whole genome shotgun (WGS) entry which is preliminary data.</text>
</comment>
<dbReference type="AlphaFoldDB" id="A0A9W6GDE1"/>
<keyword evidence="2" id="KW-1185">Reference proteome</keyword>
<reference evidence="1" key="1">
    <citation type="submission" date="2022-12" db="EMBL/GenBank/DDBJ databases">
        <title>Reference genome sequencing for broad-spectrum identification of bacterial and archaeal isolates by mass spectrometry.</title>
        <authorList>
            <person name="Sekiguchi Y."/>
            <person name="Tourlousse D.M."/>
        </authorList>
    </citation>
    <scope>NUCLEOTIDE SEQUENCE</scope>
    <source>
        <strain evidence="1">LLR39Z86</strain>
    </source>
</reference>
<dbReference type="EMBL" id="BSDT01000001">
    <property type="protein sequence ID" value="GLI44747.1"/>
    <property type="molecule type" value="Genomic_DNA"/>
</dbReference>
<accession>A0A9W6GDE1</accession>
<protein>
    <submittedName>
        <fullName evidence="1">Uncharacterized protein</fullName>
    </submittedName>
</protein>